<dbReference type="AlphaFoldDB" id="A0A2T4BZ57"/>
<dbReference type="Proteomes" id="UP000240760">
    <property type="component" value="Unassembled WGS sequence"/>
</dbReference>
<proteinExistence type="predicted"/>
<keyword evidence="2" id="KW-1133">Transmembrane helix</keyword>
<feature type="transmembrane region" description="Helical" evidence="2">
    <location>
        <begin position="139"/>
        <end position="160"/>
    </location>
</feature>
<evidence type="ECO:0000256" key="1">
    <source>
        <dbReference type="SAM" id="MobiDB-lite"/>
    </source>
</evidence>
<feature type="region of interest" description="Disordered" evidence="1">
    <location>
        <begin position="180"/>
        <end position="208"/>
    </location>
</feature>
<evidence type="ECO:0000256" key="2">
    <source>
        <dbReference type="SAM" id="Phobius"/>
    </source>
</evidence>
<reference evidence="3 4" key="1">
    <citation type="submission" date="2016-07" db="EMBL/GenBank/DDBJ databases">
        <title>Multiple horizontal gene transfer events from other fungi enriched the ability of initially mycotrophic Trichoderma (Ascomycota) to feed on dead plant biomass.</title>
        <authorList>
            <consortium name="DOE Joint Genome Institute"/>
            <person name="Aerts A."/>
            <person name="Atanasova L."/>
            <person name="Chenthamara K."/>
            <person name="Zhang J."/>
            <person name="Grujic M."/>
            <person name="Henrissat B."/>
            <person name="Kuo A."/>
            <person name="Salamov A."/>
            <person name="Lipzen A."/>
            <person name="Labutti K."/>
            <person name="Barry K."/>
            <person name="Miao Y."/>
            <person name="Rahimi M.J."/>
            <person name="Shen Q."/>
            <person name="Grigoriev I.V."/>
            <person name="Kubicek C.P."/>
            <person name="Druzhinina I.S."/>
        </authorList>
    </citation>
    <scope>NUCLEOTIDE SEQUENCE [LARGE SCALE GENOMIC DNA]</scope>
    <source>
        <strain evidence="3 4">ATCC 18648</strain>
    </source>
</reference>
<keyword evidence="4" id="KW-1185">Reference proteome</keyword>
<sequence length="284" mass="30627">MEREKKGDGPSAVISIAPPRGHYPLKRSRTPLYSPLSSKQKLGLLVLGAILPPPRVEVISPWCNGSVLLDIVEGGGGRPGPGGKVGAFALKRGHKEKRRQGGVRPSSVAPGLSLREELARAGYFLAPVRPRLRKPQTRFFLLLLLLVAQVTKSLVSLGGVHEERRFVVARNPAKETSEKLPVGLLGPLNPSQSPELEALRGPRSPQEAPKELLESFHGSPNGGSLTRDPLCVHARTSNVICHWLVRGREHVKAASHVECMSNLVQSPQLQTLSFFGVAVPGEAL</sequence>
<name>A0A2T4BZ57_TRILO</name>
<feature type="region of interest" description="Disordered" evidence="1">
    <location>
        <begin position="1"/>
        <end position="26"/>
    </location>
</feature>
<evidence type="ECO:0000313" key="3">
    <source>
        <dbReference type="EMBL" id="PTB74546.1"/>
    </source>
</evidence>
<gene>
    <name evidence="3" type="ORF">M440DRAFT_1028358</name>
</gene>
<protein>
    <submittedName>
        <fullName evidence="3">Uncharacterized protein</fullName>
    </submittedName>
</protein>
<keyword evidence="2" id="KW-0812">Transmembrane</keyword>
<organism evidence="3 4">
    <name type="scientific">Trichoderma longibrachiatum ATCC 18648</name>
    <dbReference type="NCBI Taxonomy" id="983965"/>
    <lineage>
        <taxon>Eukaryota</taxon>
        <taxon>Fungi</taxon>
        <taxon>Dikarya</taxon>
        <taxon>Ascomycota</taxon>
        <taxon>Pezizomycotina</taxon>
        <taxon>Sordariomycetes</taxon>
        <taxon>Hypocreomycetidae</taxon>
        <taxon>Hypocreales</taxon>
        <taxon>Hypocreaceae</taxon>
        <taxon>Trichoderma</taxon>
    </lineage>
</organism>
<keyword evidence="2" id="KW-0472">Membrane</keyword>
<accession>A0A2T4BZ57</accession>
<dbReference type="EMBL" id="KZ679135">
    <property type="protein sequence ID" value="PTB74546.1"/>
    <property type="molecule type" value="Genomic_DNA"/>
</dbReference>
<evidence type="ECO:0000313" key="4">
    <source>
        <dbReference type="Proteomes" id="UP000240760"/>
    </source>
</evidence>